<organism evidence="3 4">
    <name type="scientific">Fusobacterium varium ATCC 27725</name>
    <dbReference type="NCBI Taxonomy" id="469618"/>
    <lineage>
        <taxon>Bacteria</taxon>
        <taxon>Fusobacteriati</taxon>
        <taxon>Fusobacteriota</taxon>
        <taxon>Fusobacteriia</taxon>
        <taxon>Fusobacteriales</taxon>
        <taxon>Fusobacteriaceae</taxon>
        <taxon>Fusobacterium</taxon>
    </lineage>
</organism>
<dbReference type="EMBL" id="CP028103">
    <property type="protein sequence ID" value="AVQ30202.1"/>
    <property type="molecule type" value="Genomic_DNA"/>
</dbReference>
<evidence type="ECO:0000256" key="1">
    <source>
        <dbReference type="SAM" id="Coils"/>
    </source>
</evidence>
<dbReference type="InterPro" id="IPR018543">
    <property type="entry name" value="Adhesion_FadA"/>
</dbReference>
<feature type="signal peptide" evidence="2">
    <location>
        <begin position="1"/>
        <end position="19"/>
    </location>
</feature>
<evidence type="ECO:0000313" key="4">
    <source>
        <dbReference type="Proteomes" id="UP000241238"/>
    </source>
</evidence>
<keyword evidence="1" id="KW-0175">Coiled coil</keyword>
<dbReference type="Proteomes" id="UP000241238">
    <property type="component" value="Chromosome"/>
</dbReference>
<proteinExistence type="predicted"/>
<protein>
    <submittedName>
        <fullName evidence="3">Adhesin</fullName>
    </submittedName>
</protein>
<evidence type="ECO:0000256" key="2">
    <source>
        <dbReference type="SAM" id="SignalP"/>
    </source>
</evidence>
<reference evidence="4" key="1">
    <citation type="journal article" date="2018" name="MSphere">
        <title>Fusobacterium Genomics Using MinION and Illumina Sequencing Enables Genome Completion and Correction.</title>
        <authorList>
            <person name="Todd S.M."/>
            <person name="Settlage R.E."/>
            <person name="Lahmers K.K."/>
            <person name="Slade D.J."/>
        </authorList>
    </citation>
    <scope>NUCLEOTIDE SEQUENCE [LARGE SCALE GENOMIC DNA]</scope>
    <source>
        <strain evidence="4">ATCC 27725</strain>
    </source>
</reference>
<keyword evidence="4" id="KW-1185">Reference proteome</keyword>
<feature type="coiled-coil region" evidence="1">
    <location>
        <begin position="27"/>
        <end position="113"/>
    </location>
</feature>
<dbReference type="Pfam" id="PF09403">
    <property type="entry name" value="FadA"/>
    <property type="match status" value="1"/>
</dbReference>
<gene>
    <name evidence="3" type="ORF">C4N18_02770</name>
</gene>
<dbReference type="GeneID" id="77466899"/>
<evidence type="ECO:0000313" key="3">
    <source>
        <dbReference type="EMBL" id="AVQ30202.1"/>
    </source>
</evidence>
<keyword evidence="2" id="KW-0732">Signal</keyword>
<dbReference type="InterPro" id="IPR053716">
    <property type="entry name" value="Flag_assembly_chemotaxis_eff"/>
</dbReference>
<feature type="chain" id="PRO_5046293878" evidence="2">
    <location>
        <begin position="20"/>
        <end position="121"/>
    </location>
</feature>
<accession>A0ABM6U1P0</accession>
<dbReference type="RefSeq" id="WP_005949207.1">
    <property type="nucleotide sequence ID" value="NZ_CP028103.1"/>
</dbReference>
<name>A0ABM6U1P0_FUSVA</name>
<sequence>MKKILLGCFLLTASITIFADSNVLSTLDQLELNFQQLEAEEKAMYEKRKSEAEEAQRTLAQQRETYQQIVIQEKRIADVKNNRYYKDQYNQLAKKYADTKKALEEDMRRQEEIINLFEMIK</sequence>
<dbReference type="Gene3D" id="1.10.287.1700">
    <property type="match status" value="1"/>
</dbReference>